<dbReference type="SUPFAM" id="SSF48726">
    <property type="entry name" value="Immunoglobulin"/>
    <property type="match status" value="3"/>
</dbReference>
<evidence type="ECO:0000259" key="3">
    <source>
        <dbReference type="PROSITE" id="PS50835"/>
    </source>
</evidence>
<keyword evidence="5" id="KW-1185">Reference proteome</keyword>
<evidence type="ECO:0000313" key="4">
    <source>
        <dbReference type="Ensembl" id="ENSNMLP00000009792.1"/>
    </source>
</evidence>
<keyword evidence="2" id="KW-1015">Disulfide bond</keyword>
<dbReference type="AlphaFoldDB" id="A0A8C6SPB5"/>
<organism evidence="4 5">
    <name type="scientific">Neogobius melanostomus</name>
    <name type="common">round goby</name>
    <dbReference type="NCBI Taxonomy" id="47308"/>
    <lineage>
        <taxon>Eukaryota</taxon>
        <taxon>Metazoa</taxon>
        <taxon>Chordata</taxon>
        <taxon>Craniata</taxon>
        <taxon>Vertebrata</taxon>
        <taxon>Euteleostomi</taxon>
        <taxon>Actinopterygii</taxon>
        <taxon>Neopterygii</taxon>
        <taxon>Teleostei</taxon>
        <taxon>Neoteleostei</taxon>
        <taxon>Acanthomorphata</taxon>
        <taxon>Gobiaria</taxon>
        <taxon>Gobiiformes</taxon>
        <taxon>Gobioidei</taxon>
        <taxon>Gobiidae</taxon>
        <taxon>Benthophilinae</taxon>
        <taxon>Neogobiini</taxon>
        <taxon>Neogobius</taxon>
    </lineage>
</organism>
<name>A0A8C6SPB5_9GOBI</name>
<dbReference type="Gene3D" id="2.60.40.10">
    <property type="entry name" value="Immunoglobulins"/>
    <property type="match status" value="4"/>
</dbReference>
<protein>
    <recommendedName>
        <fullName evidence="3">Ig-like domain-containing protein</fullName>
    </recommendedName>
</protein>
<dbReference type="SMART" id="SM00408">
    <property type="entry name" value="IGc2"/>
    <property type="match status" value="2"/>
</dbReference>
<dbReference type="InterPro" id="IPR007110">
    <property type="entry name" value="Ig-like_dom"/>
</dbReference>
<evidence type="ECO:0000256" key="2">
    <source>
        <dbReference type="ARBA" id="ARBA00023157"/>
    </source>
</evidence>
<dbReference type="InterPro" id="IPR003599">
    <property type="entry name" value="Ig_sub"/>
</dbReference>
<dbReference type="PANTHER" id="PTHR11481:SF64">
    <property type="entry name" value="FC RECEPTOR-LIKE PROTEIN 4"/>
    <property type="match status" value="1"/>
</dbReference>
<dbReference type="PROSITE" id="PS50835">
    <property type="entry name" value="IG_LIKE"/>
    <property type="match status" value="1"/>
</dbReference>
<feature type="domain" description="Ig-like" evidence="3">
    <location>
        <begin position="110"/>
        <end position="193"/>
    </location>
</feature>
<evidence type="ECO:0000256" key="1">
    <source>
        <dbReference type="ARBA" id="ARBA00022729"/>
    </source>
</evidence>
<dbReference type="InterPro" id="IPR013783">
    <property type="entry name" value="Ig-like_fold"/>
</dbReference>
<dbReference type="Ensembl" id="ENSNMLT00000011063.1">
    <property type="protein sequence ID" value="ENSNMLP00000009792.1"/>
    <property type="gene ID" value="ENSNMLG00000006804.1"/>
</dbReference>
<reference evidence="4" key="1">
    <citation type="submission" date="2025-08" db="UniProtKB">
        <authorList>
            <consortium name="Ensembl"/>
        </authorList>
    </citation>
    <scope>IDENTIFICATION</scope>
</reference>
<keyword evidence="1" id="KW-0732">Signal</keyword>
<accession>A0A8C6SPB5</accession>
<proteinExistence type="predicted"/>
<dbReference type="InterPro" id="IPR050488">
    <property type="entry name" value="Ig_Fc_receptor"/>
</dbReference>
<dbReference type="SMART" id="SM00409">
    <property type="entry name" value="IG"/>
    <property type="match status" value="4"/>
</dbReference>
<evidence type="ECO:0000313" key="5">
    <source>
        <dbReference type="Proteomes" id="UP000694523"/>
    </source>
</evidence>
<dbReference type="GO" id="GO:0009897">
    <property type="term" value="C:external side of plasma membrane"/>
    <property type="evidence" value="ECO:0007669"/>
    <property type="project" value="TreeGrafter"/>
</dbReference>
<dbReference type="Proteomes" id="UP000694523">
    <property type="component" value="Unplaced"/>
</dbReference>
<dbReference type="GO" id="GO:0007166">
    <property type="term" value="P:cell surface receptor signaling pathway"/>
    <property type="evidence" value="ECO:0007669"/>
    <property type="project" value="TreeGrafter"/>
</dbReference>
<dbReference type="PANTHER" id="PTHR11481">
    <property type="entry name" value="IMMUNOGLOBULIN FC RECEPTOR"/>
    <property type="match status" value="1"/>
</dbReference>
<dbReference type="InterPro" id="IPR003598">
    <property type="entry name" value="Ig_sub2"/>
</dbReference>
<dbReference type="InterPro" id="IPR036179">
    <property type="entry name" value="Ig-like_dom_sf"/>
</dbReference>
<dbReference type="Pfam" id="PF13895">
    <property type="entry name" value="Ig_2"/>
    <property type="match status" value="1"/>
</dbReference>
<sequence>LQSAVLALWDKLNCFSPSEITVPRIVPSKLQLFESTNLTVNCEGFFNGMIQWRVVRYKAGKTMPCNTNSELFGPCHIPVAHPKDSGEYWCESRDPERRSQSVHITVTGSEDVSLFSFGPVHPVMVGDDVTLRCIENKNKKVSTEFYFYKDGAEINTSPTGEMTIHNISESDQGVYRCSTSDREESEEQWLAITVPRIVPSKLQLFIYTSLTVNCEGFFNNMTQWMVLRNVSGQTTPCNTNSSLFGPCHIPVAYPEESGEYWCESRDSERRSQSVYINITAGDVVLESPVRPVMVGDNVTLRCIKRENKKASTEFYFYKDGAEINTSPTGEMTIHNIAESDQGENQLRVRGQCLIFKALIRHKVTVRCFLQPVHAFPLLYKDVYLGSGLISLSS</sequence>
<reference evidence="4" key="2">
    <citation type="submission" date="2025-09" db="UniProtKB">
        <authorList>
            <consortium name="Ensembl"/>
        </authorList>
    </citation>
    <scope>IDENTIFICATION</scope>
</reference>
<dbReference type="GO" id="GO:0004888">
    <property type="term" value="F:transmembrane signaling receptor activity"/>
    <property type="evidence" value="ECO:0007669"/>
    <property type="project" value="TreeGrafter"/>
</dbReference>
<dbReference type="GO" id="GO:0006955">
    <property type="term" value="P:immune response"/>
    <property type="evidence" value="ECO:0007669"/>
    <property type="project" value="TreeGrafter"/>
</dbReference>